<name>A0AAE9X8R0_PORGN</name>
<accession>A0AAE9X8R0</accession>
<gene>
    <name evidence="1" type="ORF">NY151_05585</name>
</gene>
<sequence>MTNKLKWHFRRPTEDGVLIEEYSCDILTLFDLRLRFIIKEVSRKLRVQLYVEQTFADSTVLSKMGEYESVEEAQSGAEKEHEEIINNLKKQLRYGRD</sequence>
<dbReference type="AlphaFoldDB" id="A0AAE9X8R0"/>
<evidence type="ECO:0000313" key="1">
    <source>
        <dbReference type="EMBL" id="WCG02159.1"/>
    </source>
</evidence>
<dbReference type="Proteomes" id="UP001179501">
    <property type="component" value="Chromosome"/>
</dbReference>
<evidence type="ECO:0000313" key="2">
    <source>
        <dbReference type="Proteomes" id="UP001179501"/>
    </source>
</evidence>
<organism evidence="1 2">
    <name type="scientific">Porphyromonas gingivalis</name>
    <name type="common">Bacteroides gingivalis</name>
    <dbReference type="NCBI Taxonomy" id="837"/>
    <lineage>
        <taxon>Bacteria</taxon>
        <taxon>Pseudomonadati</taxon>
        <taxon>Bacteroidota</taxon>
        <taxon>Bacteroidia</taxon>
        <taxon>Bacteroidales</taxon>
        <taxon>Porphyromonadaceae</taxon>
        <taxon>Porphyromonas</taxon>
    </lineage>
</organism>
<dbReference type="RefSeq" id="WP_077083956.1">
    <property type="nucleotide sequence ID" value="NZ_CP116614.1"/>
</dbReference>
<protein>
    <submittedName>
        <fullName evidence="1">Uncharacterized protein</fullName>
    </submittedName>
</protein>
<reference evidence="1" key="1">
    <citation type="submission" date="2023-01" db="EMBL/GenBank/DDBJ databases">
        <title>Phages are important unrecognized players in the ecology of the oral pathogen Porphyromonas gingivalis.</title>
        <authorList>
            <person name="Matrishin C.B."/>
            <person name="Kauffman K.M."/>
        </authorList>
    </citation>
    <scope>NUCLEOTIDE SEQUENCE</scope>
    <source>
        <strain evidence="1">ATCC 49417</strain>
    </source>
</reference>
<dbReference type="EMBL" id="CP116614">
    <property type="protein sequence ID" value="WCG02159.1"/>
    <property type="molecule type" value="Genomic_DNA"/>
</dbReference>
<proteinExistence type="predicted"/>